<dbReference type="EMBL" id="RDRB01000002">
    <property type="protein sequence ID" value="ROU03364.1"/>
    <property type="molecule type" value="Genomic_DNA"/>
</dbReference>
<dbReference type="RefSeq" id="WP_123640899.1">
    <property type="nucleotide sequence ID" value="NZ_ML119082.1"/>
</dbReference>
<dbReference type="SUPFAM" id="SSF53448">
    <property type="entry name" value="Nucleotide-diphospho-sugar transferases"/>
    <property type="match status" value="1"/>
</dbReference>
<dbReference type="Gene3D" id="3.90.550.10">
    <property type="entry name" value="Spore Coat Polysaccharide Biosynthesis Protein SpsA, Chain A"/>
    <property type="match status" value="1"/>
</dbReference>
<reference evidence="1 2" key="1">
    <citation type="submission" date="2018-10" db="EMBL/GenBank/DDBJ databases">
        <title>Histidinibacterium lentulum gen. nov., sp. nov., a marine bacterium from the culture broth of Picochlorum sp. 122.</title>
        <authorList>
            <person name="Wang G."/>
        </authorList>
    </citation>
    <scope>NUCLEOTIDE SEQUENCE [LARGE SCALE GENOMIC DNA]</scope>
    <source>
        <strain evidence="1 2">B17</strain>
    </source>
</reference>
<evidence type="ECO:0000313" key="2">
    <source>
        <dbReference type="Proteomes" id="UP000268016"/>
    </source>
</evidence>
<proteinExistence type="predicted"/>
<dbReference type="Proteomes" id="UP000268016">
    <property type="component" value="Unassembled WGS sequence"/>
</dbReference>
<keyword evidence="2" id="KW-1185">Reference proteome</keyword>
<evidence type="ECO:0000313" key="1">
    <source>
        <dbReference type="EMBL" id="ROU03364.1"/>
    </source>
</evidence>
<dbReference type="GO" id="GO:0016740">
    <property type="term" value="F:transferase activity"/>
    <property type="evidence" value="ECO:0007669"/>
    <property type="project" value="UniProtKB-KW"/>
</dbReference>
<gene>
    <name evidence="1" type="ORF">EAT49_03385</name>
</gene>
<comment type="caution">
    <text evidence="1">The sequence shown here is derived from an EMBL/GenBank/DDBJ whole genome shotgun (WGS) entry which is preliminary data.</text>
</comment>
<protein>
    <submittedName>
        <fullName evidence="1">Glycosyltransferase family 2 protein</fullName>
    </submittedName>
</protein>
<dbReference type="OrthoDB" id="7665907at2"/>
<sequence length="485" mass="52213">MSGPRIVMTLLVRDEVDIVFDTLAWHLGQGVDHVIATDNGSSDGTTEILEDFAAAGALTLLHEPSSDYRQGIWHTRMAELARDRHGADWVLPTDADEFWMTTGDRPLRAALAAIPADVDLVRCGRRNLMGSREDVAAMDWPDALVWRADPVLELAEPRKLDPAPLDPPLLYYGLPSKLILNPARLVEIGRGAHEADVAGEARGIRTDEIVLYHAPFRDRAEFEASNARIADAVERDPAAGRMTSWKSRRWQKMSPEEAFAEALPDAGTLSRDIRSGRVRLDTRLRDAVAAGRAGNEGRLAVYGVERHPEPLRRDPLAPPVPVLVAGGDAGETAAVAERLRRLGCRRPPPADGSDPGVRIAALHRARLAAPDDPVTARTIAAELRSVLERYGSGGHGALIADPGLGANLDLWRALSEAGDLAPVLVRLTPRGAPQELGDETGGLPTLAMSAERLLAASPVALHSGLARLGLWLPLHLVAEDAAPQS</sequence>
<dbReference type="Pfam" id="PF13704">
    <property type="entry name" value="Glyco_tranf_2_4"/>
    <property type="match status" value="1"/>
</dbReference>
<keyword evidence="1" id="KW-0808">Transferase</keyword>
<accession>A0A3N2R7D6</accession>
<dbReference type="AlphaFoldDB" id="A0A3N2R7D6"/>
<name>A0A3N2R7D6_9RHOB</name>
<organism evidence="1 2">
    <name type="scientific">Histidinibacterium lentulum</name>
    <dbReference type="NCBI Taxonomy" id="2480588"/>
    <lineage>
        <taxon>Bacteria</taxon>
        <taxon>Pseudomonadati</taxon>
        <taxon>Pseudomonadota</taxon>
        <taxon>Alphaproteobacteria</taxon>
        <taxon>Rhodobacterales</taxon>
        <taxon>Paracoccaceae</taxon>
        <taxon>Histidinibacterium</taxon>
    </lineage>
</organism>
<dbReference type="InterPro" id="IPR029044">
    <property type="entry name" value="Nucleotide-diphossugar_trans"/>
</dbReference>